<feature type="region of interest" description="Disordered" evidence="1">
    <location>
        <begin position="14"/>
        <end position="44"/>
    </location>
</feature>
<dbReference type="EMBL" id="JBHTKH010000024">
    <property type="protein sequence ID" value="MFD1056694.1"/>
    <property type="molecule type" value="Genomic_DNA"/>
</dbReference>
<comment type="caution">
    <text evidence="3">The sequence shown here is derived from an EMBL/GenBank/DDBJ whole genome shotgun (WGS) entry which is preliminary data.</text>
</comment>
<dbReference type="InterPro" id="IPR041581">
    <property type="entry name" value="Glyoxalase_6"/>
</dbReference>
<accession>A0ABW3N4J2</accession>
<dbReference type="RefSeq" id="WP_386054802.1">
    <property type="nucleotide sequence ID" value="NZ_JBHTKH010000024.1"/>
</dbReference>
<dbReference type="PANTHER" id="PTHR35908:SF1">
    <property type="entry name" value="CONSERVED PROTEIN"/>
    <property type="match status" value="1"/>
</dbReference>
<keyword evidence="4" id="KW-1185">Reference proteome</keyword>
<protein>
    <submittedName>
        <fullName evidence="3">VOC family protein</fullName>
    </submittedName>
</protein>
<dbReference type="SUPFAM" id="SSF54593">
    <property type="entry name" value="Glyoxalase/Bleomycin resistance protein/Dihydroxybiphenyl dioxygenase"/>
    <property type="match status" value="1"/>
</dbReference>
<dbReference type="Pfam" id="PF18029">
    <property type="entry name" value="Glyoxalase_6"/>
    <property type="match status" value="2"/>
</dbReference>
<gene>
    <name evidence="3" type="ORF">ACFQ2V_20500</name>
</gene>
<dbReference type="Gene3D" id="3.10.180.10">
    <property type="entry name" value="2,3-Dihydroxybiphenyl 1,2-Dioxygenase, domain 1"/>
    <property type="match status" value="2"/>
</dbReference>
<organism evidence="3 4">
    <name type="scientific">Terrabacter terrigena</name>
    <dbReference type="NCBI Taxonomy" id="574718"/>
    <lineage>
        <taxon>Bacteria</taxon>
        <taxon>Bacillati</taxon>
        <taxon>Actinomycetota</taxon>
        <taxon>Actinomycetes</taxon>
        <taxon>Micrococcales</taxon>
        <taxon>Intrasporangiaceae</taxon>
        <taxon>Terrabacter</taxon>
    </lineage>
</organism>
<reference evidence="4" key="1">
    <citation type="journal article" date="2019" name="Int. J. Syst. Evol. Microbiol.">
        <title>The Global Catalogue of Microorganisms (GCM) 10K type strain sequencing project: providing services to taxonomists for standard genome sequencing and annotation.</title>
        <authorList>
            <consortium name="The Broad Institute Genomics Platform"/>
            <consortium name="The Broad Institute Genome Sequencing Center for Infectious Disease"/>
            <person name="Wu L."/>
            <person name="Ma J."/>
        </authorList>
    </citation>
    <scope>NUCLEOTIDE SEQUENCE [LARGE SCALE GENOMIC DNA]</scope>
    <source>
        <strain evidence="4">CCUG 57508</strain>
    </source>
</reference>
<name>A0ABW3N4J2_9MICO</name>
<dbReference type="Proteomes" id="UP001597046">
    <property type="component" value="Unassembled WGS sequence"/>
</dbReference>
<dbReference type="InterPro" id="IPR029068">
    <property type="entry name" value="Glyas_Bleomycin-R_OHBP_Dase"/>
</dbReference>
<evidence type="ECO:0000313" key="4">
    <source>
        <dbReference type="Proteomes" id="UP001597046"/>
    </source>
</evidence>
<evidence type="ECO:0000313" key="3">
    <source>
        <dbReference type="EMBL" id="MFD1056694.1"/>
    </source>
</evidence>
<sequence>MTVDALHGAEYAVRHRHDDVHPVPPGAGQRRATPVGAGPTPIVPADGYGRRMPLATYKDLCIDASDPHALSAFWGPLLGWESHPHDDGDSCLRVGDEVRVWFNRVPEPKTVKNRLHIDVNAGSLQPALDAGAVVHDEQPRWTVMLDPDGQEFCVFVRDKPVTQPFYELVWDVTGDADAAHRLTEWWAEVLGGSAVRDDGFSHVEGVAGLPFEAVVFQPVPEEKTTKNRIHVDVTALDLGPLVAAGATVTRRKGDGDIGWTVMLDPAGNEFCAFTPD</sequence>
<proteinExistence type="predicted"/>
<evidence type="ECO:0000259" key="2">
    <source>
        <dbReference type="Pfam" id="PF18029"/>
    </source>
</evidence>
<dbReference type="PANTHER" id="PTHR35908">
    <property type="entry name" value="HYPOTHETICAL FUSION PROTEIN"/>
    <property type="match status" value="1"/>
</dbReference>
<feature type="domain" description="Glyoxalase-like" evidence="2">
    <location>
        <begin position="60"/>
        <end position="155"/>
    </location>
</feature>
<feature type="domain" description="Glyoxalase-like" evidence="2">
    <location>
        <begin position="172"/>
        <end position="272"/>
    </location>
</feature>
<evidence type="ECO:0000256" key="1">
    <source>
        <dbReference type="SAM" id="MobiDB-lite"/>
    </source>
</evidence>